<evidence type="ECO:0000256" key="4">
    <source>
        <dbReference type="ARBA" id="ARBA00023002"/>
    </source>
</evidence>
<reference evidence="7" key="1">
    <citation type="journal article" date="2019" name="Int. J. Syst. Evol. Microbiol.">
        <title>The Global Catalogue of Microorganisms (GCM) 10K type strain sequencing project: providing services to taxonomists for standard genome sequencing and annotation.</title>
        <authorList>
            <consortium name="The Broad Institute Genomics Platform"/>
            <consortium name="The Broad Institute Genome Sequencing Center for Infectious Disease"/>
            <person name="Wu L."/>
            <person name="Ma J."/>
        </authorList>
    </citation>
    <scope>NUCLEOTIDE SEQUENCE [LARGE SCALE GENOMIC DNA]</scope>
    <source>
        <strain evidence="7">KACC 14249</strain>
    </source>
</reference>
<proteinExistence type="predicted"/>
<dbReference type="EMBL" id="JBHSRD010000002">
    <property type="protein sequence ID" value="MFC6006234.1"/>
    <property type="molecule type" value="Genomic_DNA"/>
</dbReference>
<evidence type="ECO:0000256" key="3">
    <source>
        <dbReference type="ARBA" id="ARBA00022827"/>
    </source>
</evidence>
<keyword evidence="3" id="KW-0274">FAD</keyword>
<sequence length="395" mass="41026">MKCVVVGAGAWGLPAAAELAGRGHEVVLVDRHGIANPLSSSPGPTRLWRLTHPDAVRVRLAQRSVEAMERLASRSGRTVHLRRGLLWRDDVSLPAVRAALDEVGVGHRVVAAADVATLFRGLRPDGRDAVWQEDAGPVLAAESMAAQAGLLAAAGGTVRTGQVVVDVRTTSGGVRLSFDDGSALDADVVVLAPGPGAAPLLEMVGLSIPLGPHLEQVVHFGEPSGGTATDDLPCLFDGPRLDGPRLDGHGPDGRDGVEPGLYAMPTPGRGYKVGLDRPLRDYVEGDLDRTPDEAVVAATRDRVARDLTGVPARVLDAQVCSWTDSPDRRFIIDTLPGGVVVACGDSGEGFKFSALMGIVLADLAEGQAPDPDVATFGAGRFAASAEPAGKHVLGR</sequence>
<evidence type="ECO:0000259" key="5">
    <source>
        <dbReference type="Pfam" id="PF01266"/>
    </source>
</evidence>
<evidence type="ECO:0000256" key="1">
    <source>
        <dbReference type="ARBA" id="ARBA00001974"/>
    </source>
</evidence>
<gene>
    <name evidence="6" type="ORF">ACFQDO_03740</name>
</gene>
<evidence type="ECO:0000313" key="7">
    <source>
        <dbReference type="Proteomes" id="UP001596189"/>
    </source>
</evidence>
<dbReference type="PANTHER" id="PTHR10961:SF7">
    <property type="entry name" value="FAD DEPENDENT OXIDOREDUCTASE DOMAIN-CONTAINING PROTEIN"/>
    <property type="match status" value="1"/>
</dbReference>
<dbReference type="Pfam" id="PF01266">
    <property type="entry name" value="DAO"/>
    <property type="match status" value="1"/>
</dbReference>
<comment type="caution">
    <text evidence="6">The sequence shown here is derived from an EMBL/GenBank/DDBJ whole genome shotgun (WGS) entry which is preliminary data.</text>
</comment>
<dbReference type="SUPFAM" id="SSF51905">
    <property type="entry name" value="FAD/NAD(P)-binding domain"/>
    <property type="match status" value="1"/>
</dbReference>
<accession>A0ABW1JBN2</accession>
<dbReference type="RefSeq" id="WP_345717087.1">
    <property type="nucleotide sequence ID" value="NZ_BAABFP010000005.1"/>
</dbReference>
<name>A0ABW1JBN2_9ACTN</name>
<comment type="cofactor">
    <cofactor evidence="1">
        <name>FAD</name>
        <dbReference type="ChEBI" id="CHEBI:57692"/>
    </cofactor>
</comment>
<keyword evidence="7" id="KW-1185">Reference proteome</keyword>
<dbReference type="Proteomes" id="UP001596189">
    <property type="component" value="Unassembled WGS sequence"/>
</dbReference>
<dbReference type="InterPro" id="IPR006076">
    <property type="entry name" value="FAD-dep_OxRdtase"/>
</dbReference>
<organism evidence="6 7">
    <name type="scientific">Angustibacter luteus</name>
    <dbReference type="NCBI Taxonomy" id="658456"/>
    <lineage>
        <taxon>Bacteria</taxon>
        <taxon>Bacillati</taxon>
        <taxon>Actinomycetota</taxon>
        <taxon>Actinomycetes</taxon>
        <taxon>Kineosporiales</taxon>
        <taxon>Kineosporiaceae</taxon>
    </lineage>
</organism>
<keyword evidence="4" id="KW-0560">Oxidoreductase</keyword>
<dbReference type="Gene3D" id="3.50.50.60">
    <property type="entry name" value="FAD/NAD(P)-binding domain"/>
    <property type="match status" value="1"/>
</dbReference>
<protein>
    <submittedName>
        <fullName evidence="6">FAD-dependent oxidoreductase</fullName>
    </submittedName>
</protein>
<dbReference type="InterPro" id="IPR036188">
    <property type="entry name" value="FAD/NAD-bd_sf"/>
</dbReference>
<evidence type="ECO:0000313" key="6">
    <source>
        <dbReference type="EMBL" id="MFC6006234.1"/>
    </source>
</evidence>
<dbReference type="Gene3D" id="3.30.9.10">
    <property type="entry name" value="D-Amino Acid Oxidase, subunit A, domain 2"/>
    <property type="match status" value="1"/>
</dbReference>
<keyword evidence="2" id="KW-0285">Flavoprotein</keyword>
<dbReference type="PANTHER" id="PTHR10961">
    <property type="entry name" value="PEROXISOMAL SARCOSINE OXIDASE"/>
    <property type="match status" value="1"/>
</dbReference>
<dbReference type="InterPro" id="IPR045170">
    <property type="entry name" value="MTOX"/>
</dbReference>
<feature type="domain" description="FAD dependent oxidoreductase" evidence="5">
    <location>
        <begin position="3"/>
        <end position="363"/>
    </location>
</feature>
<evidence type="ECO:0000256" key="2">
    <source>
        <dbReference type="ARBA" id="ARBA00022630"/>
    </source>
</evidence>